<dbReference type="KEGG" id="chv:CHELV3228_1234"/>
<keyword evidence="1" id="KW-0808">Transferase</keyword>
<dbReference type="EMBL" id="VDBS01000017">
    <property type="protein sequence ID" value="TNB58547.1"/>
    <property type="molecule type" value="Genomic_DNA"/>
</dbReference>
<gene>
    <name evidence="1" type="ORF">FDW42_02040</name>
</gene>
<protein>
    <submittedName>
        <fullName evidence="1">Modification methylase</fullName>
    </submittedName>
</protein>
<sequence length="407" mass="47024">MTLAIQESIKTIYNPKYDFLGQSYASMYPNLHKYPATMLPQIGYELLKEFKAEKSTLLDPYCGSGSSFMSGLEYGIKHFVGFDLNPLAILISKAKLNYIEKENLLREKDNLLENMIKIVEAKRANITNIDFWIEKQAQIDLALIFHHLNNIKEQNIKNLFLLAFSETLREVSYTRNNEFKLFRMKNYESYKPNVYKVFKEKLDYIIDNYLLFYQHKIKNVTHNITNSSFTNTTEKFDTILTSPPYGDSKTTVAYGQFSTFINEYMGFKNARKLDSQLLGGKKSKEIYSKGIMQEYIQEIAKLDKKRALEVSSFYVDLEKSILNLISALNVSAKIFFVVGNRQVKKIQLPTDKFIAEVFCNNGFKHLSTIKRKIPNKAMPLKNSPTNQAGILSSTMNEEWIVVCEKKG</sequence>
<dbReference type="GeneID" id="52037138"/>
<evidence type="ECO:0000313" key="2">
    <source>
        <dbReference type="Proteomes" id="UP000306813"/>
    </source>
</evidence>
<evidence type="ECO:0000313" key="1">
    <source>
        <dbReference type="EMBL" id="TNB58547.1"/>
    </source>
</evidence>
<dbReference type="SUPFAM" id="SSF53335">
    <property type="entry name" value="S-adenosyl-L-methionine-dependent methyltransferases"/>
    <property type="match status" value="2"/>
</dbReference>
<comment type="caution">
    <text evidence="1">The sequence shown here is derived from an EMBL/GenBank/DDBJ whole genome shotgun (WGS) entry which is preliminary data.</text>
</comment>
<keyword evidence="1" id="KW-0489">Methyltransferase</keyword>
<name>A0AAX2UKW8_9BACT</name>
<dbReference type="Gene3D" id="3.40.50.150">
    <property type="entry name" value="Vaccinia Virus protein VP39"/>
    <property type="match status" value="2"/>
</dbReference>
<reference evidence="1 2" key="1">
    <citation type="submission" date="2019-05" db="EMBL/GenBank/DDBJ databases">
        <title>Draft genomes of eight strains of Campylobacter helveticus isolated from cats and a dog in New Zealand.</title>
        <authorList>
            <person name="Bojanic K."/>
            <person name="Midwinter A.C."/>
            <person name="Biggs P.J."/>
            <person name="Acke E."/>
            <person name="Cornelius A.J."/>
            <person name="Marshall J.C."/>
        </authorList>
    </citation>
    <scope>NUCLEOTIDE SEQUENCE [LARGE SCALE GENOMIC DNA]</scope>
    <source>
        <strain evidence="1 2">ACP123b</strain>
    </source>
</reference>
<dbReference type="GO" id="GO:0032259">
    <property type="term" value="P:methylation"/>
    <property type="evidence" value="ECO:0007669"/>
    <property type="project" value="UniProtKB-KW"/>
</dbReference>
<dbReference type="GO" id="GO:0008168">
    <property type="term" value="F:methyltransferase activity"/>
    <property type="evidence" value="ECO:0007669"/>
    <property type="project" value="UniProtKB-KW"/>
</dbReference>
<dbReference type="RefSeq" id="WP_082200171.1">
    <property type="nucleotide sequence ID" value="NZ_CP020478.1"/>
</dbReference>
<dbReference type="Proteomes" id="UP000306813">
    <property type="component" value="Unassembled WGS sequence"/>
</dbReference>
<proteinExistence type="predicted"/>
<organism evidence="1 2">
    <name type="scientific">Campylobacter helveticus</name>
    <dbReference type="NCBI Taxonomy" id="28898"/>
    <lineage>
        <taxon>Bacteria</taxon>
        <taxon>Pseudomonadati</taxon>
        <taxon>Campylobacterota</taxon>
        <taxon>Epsilonproteobacteria</taxon>
        <taxon>Campylobacterales</taxon>
        <taxon>Campylobacteraceae</taxon>
        <taxon>Campylobacter</taxon>
    </lineage>
</organism>
<dbReference type="InterPro" id="IPR029063">
    <property type="entry name" value="SAM-dependent_MTases_sf"/>
</dbReference>
<dbReference type="AlphaFoldDB" id="A0AAX2UKW8"/>
<accession>A0AAX2UKW8</accession>